<gene>
    <name evidence="2" type="ORF">PoB_007656000</name>
</gene>
<accession>A0AAV4E144</accession>
<dbReference type="Pfam" id="PF01335">
    <property type="entry name" value="DED"/>
    <property type="match status" value="1"/>
</dbReference>
<evidence type="ECO:0000259" key="1">
    <source>
        <dbReference type="PROSITE" id="PS50168"/>
    </source>
</evidence>
<dbReference type="AlphaFoldDB" id="A0AAV4E144"/>
<dbReference type="Gene3D" id="1.10.533.10">
    <property type="entry name" value="Death Domain, Fas"/>
    <property type="match status" value="1"/>
</dbReference>
<dbReference type="Proteomes" id="UP000735302">
    <property type="component" value="Unassembled WGS sequence"/>
</dbReference>
<comment type="caution">
    <text evidence="2">The sequence shown here is derived from an EMBL/GenBank/DDBJ whole genome shotgun (WGS) entry which is preliminary data.</text>
</comment>
<dbReference type="SUPFAM" id="SSF47986">
    <property type="entry name" value="DEATH domain"/>
    <property type="match status" value="1"/>
</dbReference>
<organism evidence="2 3">
    <name type="scientific">Plakobranchus ocellatus</name>
    <dbReference type="NCBI Taxonomy" id="259542"/>
    <lineage>
        <taxon>Eukaryota</taxon>
        <taxon>Metazoa</taxon>
        <taxon>Spiralia</taxon>
        <taxon>Lophotrochozoa</taxon>
        <taxon>Mollusca</taxon>
        <taxon>Gastropoda</taxon>
        <taxon>Heterobranchia</taxon>
        <taxon>Euthyneura</taxon>
        <taxon>Panpulmonata</taxon>
        <taxon>Sacoglossa</taxon>
        <taxon>Placobranchoidea</taxon>
        <taxon>Plakobranchidae</taxon>
        <taxon>Plakobranchus</taxon>
    </lineage>
</organism>
<dbReference type="GO" id="GO:0042981">
    <property type="term" value="P:regulation of apoptotic process"/>
    <property type="evidence" value="ECO:0007669"/>
    <property type="project" value="InterPro"/>
</dbReference>
<evidence type="ECO:0000313" key="3">
    <source>
        <dbReference type="Proteomes" id="UP000735302"/>
    </source>
</evidence>
<dbReference type="CDD" id="cd00045">
    <property type="entry name" value="DED"/>
    <property type="match status" value="1"/>
</dbReference>
<evidence type="ECO:0000313" key="2">
    <source>
        <dbReference type="EMBL" id="GFO50055.1"/>
    </source>
</evidence>
<reference evidence="2 3" key="1">
    <citation type="journal article" date="2021" name="Elife">
        <title>Chloroplast acquisition without the gene transfer in kleptoplastic sea slugs, Plakobranchus ocellatus.</title>
        <authorList>
            <person name="Maeda T."/>
            <person name="Takahashi S."/>
            <person name="Yoshida T."/>
            <person name="Shimamura S."/>
            <person name="Takaki Y."/>
            <person name="Nagai Y."/>
            <person name="Toyoda A."/>
            <person name="Suzuki Y."/>
            <person name="Arimoto A."/>
            <person name="Ishii H."/>
            <person name="Satoh N."/>
            <person name="Nishiyama T."/>
            <person name="Hasebe M."/>
            <person name="Maruyama T."/>
            <person name="Minagawa J."/>
            <person name="Obokata J."/>
            <person name="Shigenobu S."/>
        </authorList>
    </citation>
    <scope>NUCLEOTIDE SEQUENCE [LARGE SCALE GENOMIC DNA]</scope>
</reference>
<proteinExistence type="predicted"/>
<dbReference type="PROSITE" id="PS50168">
    <property type="entry name" value="DED"/>
    <property type="match status" value="1"/>
</dbReference>
<sequence>MASPQSRFIPDFVQNGELKYNVTLTKIAKDLGGKDLRKLKFILAGPCGISKREMEKVTTAEDLFMCLKQRMMLTRDNLLFLQFHRNINSQTDSLARHTASGIKIVVGSLWWQKVKILAPVRKSATVQQDQPCLYSSSAKIGVFSCSQNPPLCSPSSLCRHGD</sequence>
<protein>
    <submittedName>
        <fullName evidence="2">Fas-associated protein with death domain</fullName>
    </submittedName>
</protein>
<name>A0AAV4E144_9GAST</name>
<keyword evidence="3" id="KW-1185">Reference proteome</keyword>
<feature type="domain" description="DED" evidence="1">
    <location>
        <begin position="19"/>
        <end position="82"/>
    </location>
</feature>
<dbReference type="InterPro" id="IPR011029">
    <property type="entry name" value="DEATH-like_dom_sf"/>
</dbReference>
<dbReference type="InterPro" id="IPR001875">
    <property type="entry name" value="DED_dom"/>
</dbReference>
<dbReference type="EMBL" id="BLXT01008574">
    <property type="protein sequence ID" value="GFO50055.1"/>
    <property type="molecule type" value="Genomic_DNA"/>
</dbReference>